<comment type="caution">
    <text evidence="4">The sequence shown here is derived from an EMBL/GenBank/DDBJ whole genome shotgun (WGS) entry which is preliminary data.</text>
</comment>
<dbReference type="Proteomes" id="UP000762676">
    <property type="component" value="Unassembled WGS sequence"/>
</dbReference>
<organism evidence="4 5">
    <name type="scientific">Elysia marginata</name>
    <dbReference type="NCBI Taxonomy" id="1093978"/>
    <lineage>
        <taxon>Eukaryota</taxon>
        <taxon>Metazoa</taxon>
        <taxon>Spiralia</taxon>
        <taxon>Lophotrochozoa</taxon>
        <taxon>Mollusca</taxon>
        <taxon>Gastropoda</taxon>
        <taxon>Heterobranchia</taxon>
        <taxon>Euthyneura</taxon>
        <taxon>Panpulmonata</taxon>
        <taxon>Sacoglossa</taxon>
        <taxon>Placobranchoidea</taxon>
        <taxon>Plakobranchidae</taxon>
        <taxon>Elysia</taxon>
    </lineage>
</organism>
<evidence type="ECO:0000256" key="1">
    <source>
        <dbReference type="SAM" id="Coils"/>
    </source>
</evidence>
<evidence type="ECO:0000313" key="5">
    <source>
        <dbReference type="Proteomes" id="UP000762676"/>
    </source>
</evidence>
<evidence type="ECO:0000313" key="4">
    <source>
        <dbReference type="EMBL" id="GFR72826.1"/>
    </source>
</evidence>
<dbReference type="PANTHER" id="PTHR47086:SF4">
    <property type="entry name" value="BTB DOMAIN-CONTAINING PROTEIN"/>
    <property type="match status" value="1"/>
</dbReference>
<proteinExistence type="predicted"/>
<feature type="coiled-coil region" evidence="1">
    <location>
        <begin position="352"/>
        <end position="391"/>
    </location>
</feature>
<protein>
    <recommendedName>
        <fullName evidence="3">ZSWIM3 N-terminal domain-containing protein</fullName>
    </recommendedName>
</protein>
<keyword evidence="5" id="KW-1185">Reference proteome</keyword>
<dbReference type="InterPro" id="IPR040854">
    <property type="entry name" value="ZSWIM9"/>
</dbReference>
<feature type="compositionally biased region" description="Basic and acidic residues" evidence="2">
    <location>
        <begin position="234"/>
        <end position="245"/>
    </location>
</feature>
<feature type="compositionally biased region" description="Basic and acidic residues" evidence="2">
    <location>
        <begin position="1"/>
        <end position="14"/>
    </location>
</feature>
<evidence type="ECO:0000259" key="3">
    <source>
        <dbReference type="Pfam" id="PF21599"/>
    </source>
</evidence>
<feature type="region of interest" description="Disordered" evidence="2">
    <location>
        <begin position="1"/>
        <end position="74"/>
    </location>
</feature>
<dbReference type="EMBL" id="BMAT01000778">
    <property type="protein sequence ID" value="GFR72826.1"/>
    <property type="molecule type" value="Genomic_DNA"/>
</dbReference>
<feature type="compositionally biased region" description="Polar residues" evidence="2">
    <location>
        <begin position="17"/>
        <end position="27"/>
    </location>
</feature>
<name>A0AAV4FID7_9GAST</name>
<evidence type="ECO:0000256" key="2">
    <source>
        <dbReference type="SAM" id="MobiDB-lite"/>
    </source>
</evidence>
<gene>
    <name evidence="4" type="ORF">ElyMa_000388100</name>
</gene>
<feature type="compositionally biased region" description="Basic and acidic residues" evidence="2">
    <location>
        <begin position="28"/>
        <end position="59"/>
    </location>
</feature>
<feature type="compositionally biased region" description="Polar residues" evidence="2">
    <location>
        <begin position="193"/>
        <end position="205"/>
    </location>
</feature>
<accession>A0AAV4FID7</accession>
<dbReference type="AlphaFoldDB" id="A0AAV4FID7"/>
<dbReference type="InterPro" id="IPR048325">
    <property type="entry name" value="ZSWIM3_N"/>
</dbReference>
<keyword evidence="1" id="KW-0175">Coiled coil</keyword>
<dbReference type="PANTHER" id="PTHR47086">
    <property type="entry name" value="BTB DOMAIN-CONTAINING PROTEIN"/>
    <property type="match status" value="1"/>
</dbReference>
<dbReference type="Pfam" id="PF21599">
    <property type="entry name" value="ZSWIM3_N"/>
    <property type="match status" value="1"/>
</dbReference>
<feature type="region of interest" description="Disordered" evidence="2">
    <location>
        <begin position="189"/>
        <end position="313"/>
    </location>
</feature>
<reference evidence="4 5" key="1">
    <citation type="journal article" date="2021" name="Elife">
        <title>Chloroplast acquisition without the gene transfer in kleptoplastic sea slugs, Plakobranchus ocellatus.</title>
        <authorList>
            <person name="Maeda T."/>
            <person name="Takahashi S."/>
            <person name="Yoshida T."/>
            <person name="Shimamura S."/>
            <person name="Takaki Y."/>
            <person name="Nagai Y."/>
            <person name="Toyoda A."/>
            <person name="Suzuki Y."/>
            <person name="Arimoto A."/>
            <person name="Ishii H."/>
            <person name="Satoh N."/>
            <person name="Nishiyama T."/>
            <person name="Hasebe M."/>
            <person name="Maruyama T."/>
            <person name="Minagawa J."/>
            <person name="Obokata J."/>
            <person name="Shigenobu S."/>
        </authorList>
    </citation>
    <scope>NUCLEOTIDE SEQUENCE [LARGE SCALE GENOMIC DNA]</scope>
</reference>
<feature type="domain" description="ZSWIM3 N-terminal" evidence="3">
    <location>
        <begin position="75"/>
        <end position="188"/>
    </location>
</feature>
<sequence length="402" mass="45902">MSDNETRNKDKGDVIVESNQETITQQIEVRDNSPQKDTMTIKDEDAKETEIVSKPKEESNSNSSKGDDSVPPSIKKNAEFQSFLQLRDAIEKYQKEKFVQLIVKDSKLLKADSTRKIIPKVYHLVNHKLMYHSITYTCKCHGELRQRPGTRIKNVGRKRLNCPMYIRFKLSADLQKLVLFDIKEEHNHGIDPTTCQMTPRQQVYQLSRMKRKRSRNDSEDFESSMMSDVAHLISKVEDKNADNSKSDYSGEPLVKSERLQSDTSLAHSTSKHTEGGETPENMNQTQLPEKATTRPDSPLESCSSSCSDSDEEEIRNNQRLLPFPIRLIGSAITSSPELIASTKELLEIQKSKSNLEKQKLLMETKLLELTNTKLELEIKQLQKTLSSEISQTHDTTIYLQAP</sequence>